<dbReference type="PIRSF" id="PIRSF002744">
    <property type="entry name" value="Pur-cyt_permease"/>
    <property type="match status" value="1"/>
</dbReference>
<feature type="transmembrane region" description="Helical" evidence="8">
    <location>
        <begin position="139"/>
        <end position="159"/>
    </location>
</feature>
<gene>
    <name evidence="9" type="ORF">GOB87_14535</name>
</gene>
<keyword evidence="5 8" id="KW-1133">Transmembrane helix</keyword>
<comment type="caution">
    <text evidence="9">The sequence shown here is derived from an EMBL/GenBank/DDBJ whole genome shotgun (WGS) entry which is preliminary data.</text>
</comment>
<dbReference type="Pfam" id="PF02133">
    <property type="entry name" value="Transp_cyt_pur"/>
    <property type="match status" value="1"/>
</dbReference>
<keyword evidence="10" id="KW-1185">Reference proteome</keyword>
<keyword evidence="3 7" id="KW-0813">Transport</keyword>
<dbReference type="Proteomes" id="UP000597459">
    <property type="component" value="Unassembled WGS sequence"/>
</dbReference>
<proteinExistence type="inferred from homology"/>
<evidence type="ECO:0000256" key="6">
    <source>
        <dbReference type="ARBA" id="ARBA00023136"/>
    </source>
</evidence>
<feature type="transmembrane region" description="Helical" evidence="8">
    <location>
        <begin position="239"/>
        <end position="256"/>
    </location>
</feature>
<evidence type="ECO:0000256" key="4">
    <source>
        <dbReference type="ARBA" id="ARBA00022692"/>
    </source>
</evidence>
<dbReference type="EMBL" id="WOTH01000050">
    <property type="protein sequence ID" value="NHO55147.1"/>
    <property type="molecule type" value="Genomic_DNA"/>
</dbReference>
<feature type="transmembrane region" description="Helical" evidence="8">
    <location>
        <begin position="362"/>
        <end position="383"/>
    </location>
</feature>
<evidence type="ECO:0000256" key="3">
    <source>
        <dbReference type="ARBA" id="ARBA00022448"/>
    </source>
</evidence>
<evidence type="ECO:0000256" key="8">
    <source>
        <dbReference type="SAM" id="Phobius"/>
    </source>
</evidence>
<reference evidence="9" key="1">
    <citation type="submission" date="2019-11" db="EMBL/GenBank/DDBJ databases">
        <title>Description of new Acetobacter species.</title>
        <authorList>
            <person name="Cleenwerck I."/>
            <person name="Sombolestani A.S."/>
        </authorList>
    </citation>
    <scope>NUCLEOTIDE SEQUENCE</scope>
    <source>
        <strain evidence="9">LMG 1626</strain>
    </source>
</reference>
<keyword evidence="4 8" id="KW-0812">Transmembrane</keyword>
<feature type="transmembrane region" description="Helical" evidence="8">
    <location>
        <begin position="209"/>
        <end position="227"/>
    </location>
</feature>
<dbReference type="AlphaFoldDB" id="A0A967EIB0"/>
<evidence type="ECO:0000256" key="7">
    <source>
        <dbReference type="PIRNR" id="PIRNR002744"/>
    </source>
</evidence>
<dbReference type="GO" id="GO:0005886">
    <property type="term" value="C:plasma membrane"/>
    <property type="evidence" value="ECO:0007669"/>
    <property type="project" value="TreeGrafter"/>
</dbReference>
<protein>
    <submittedName>
        <fullName evidence="9">Cytosine permease</fullName>
    </submittedName>
</protein>
<dbReference type="PANTHER" id="PTHR31806:SF1">
    <property type="entry name" value="PURINE-CYTOSINE PERMEASE FCY2-RELATED"/>
    <property type="match status" value="1"/>
</dbReference>
<evidence type="ECO:0000256" key="2">
    <source>
        <dbReference type="ARBA" id="ARBA00008974"/>
    </source>
</evidence>
<dbReference type="InterPro" id="IPR001248">
    <property type="entry name" value="Pur-cyt_permease"/>
</dbReference>
<evidence type="ECO:0000313" key="10">
    <source>
        <dbReference type="Proteomes" id="UP000597459"/>
    </source>
</evidence>
<comment type="subcellular location">
    <subcellularLocation>
        <location evidence="1">Membrane</location>
        <topology evidence="1">Multi-pass membrane protein</topology>
    </subcellularLocation>
</comment>
<dbReference type="Gene3D" id="1.10.4160.10">
    <property type="entry name" value="Hydantoin permease"/>
    <property type="match status" value="1"/>
</dbReference>
<dbReference type="PANTHER" id="PTHR31806">
    <property type="entry name" value="PURINE-CYTOSINE PERMEASE FCY2-RELATED"/>
    <property type="match status" value="1"/>
</dbReference>
<dbReference type="InterPro" id="IPR026030">
    <property type="entry name" value="Pur-cyt_permease_Fcy2/21/22"/>
</dbReference>
<name>A0A967EIB0_9PROT</name>
<feature type="transmembrane region" description="Helical" evidence="8">
    <location>
        <begin position="98"/>
        <end position="118"/>
    </location>
</feature>
<feature type="transmembrane region" description="Helical" evidence="8">
    <location>
        <begin position="277"/>
        <end position="298"/>
    </location>
</feature>
<comment type="similarity">
    <text evidence="2 7">Belongs to the purine-cytosine permease (2.A.39) family.</text>
</comment>
<sequence length="495" mass="54363">MGGVHAPYSMPYRDNGKQDHETLSIHRTAHRRRYWLMTQKACFQKENSDLIEKYSTSFVPENERHGHVRDLFTLWFTTNIAPLPIVTGAALFARSHLSLFWCATAIISGHFLGALVLGACSAQGPRMGLAQMVQARGQFGRYGSIIITLIASVLYFGFFTSNTVLAGAALHDVAPVFDIRTTTIVGALCAVGIGILGYKTIHLLNRCGIWFMMSALALAFLLIFRQAPPSIWQIGSFNTWGWFLTFSTSLVWNTSYSCYTSDYSRYLPASVGIARPFAMSFFGAALGASLTFIFGAFVSATEPTIADPLHALSVLSGPLSRPLLLLFVLNIISHNALNAYGASLSIITLIQTFFAKWSPKRLARIAISSSLLITGLVLSLIFTTTVVPVFLNIVFALLIVLVPWVTINISDFYLFRKGNYDIGSFFKSNGGIYGLVNFPAVVAFLVGVAVQLPFATNAFFSGPFCGVFSSIDIGWIISPPVTILSFFLLRQKILW</sequence>
<feature type="transmembrane region" description="Helical" evidence="8">
    <location>
        <begin position="467"/>
        <end position="489"/>
    </location>
</feature>
<feature type="transmembrane region" description="Helical" evidence="8">
    <location>
        <begin position="389"/>
        <end position="414"/>
    </location>
</feature>
<organism evidence="9 10">
    <name type="scientific">Acetobacter estunensis</name>
    <dbReference type="NCBI Taxonomy" id="104097"/>
    <lineage>
        <taxon>Bacteria</taxon>
        <taxon>Pseudomonadati</taxon>
        <taxon>Pseudomonadota</taxon>
        <taxon>Alphaproteobacteria</taxon>
        <taxon>Acetobacterales</taxon>
        <taxon>Acetobacteraceae</taxon>
        <taxon>Acetobacter</taxon>
    </lineage>
</organism>
<feature type="transmembrane region" description="Helical" evidence="8">
    <location>
        <begin position="323"/>
        <end position="350"/>
    </location>
</feature>
<dbReference type="GO" id="GO:0022857">
    <property type="term" value="F:transmembrane transporter activity"/>
    <property type="evidence" value="ECO:0007669"/>
    <property type="project" value="InterPro"/>
</dbReference>
<feature type="transmembrane region" description="Helical" evidence="8">
    <location>
        <begin position="71"/>
        <end position="92"/>
    </location>
</feature>
<feature type="transmembrane region" description="Helical" evidence="8">
    <location>
        <begin position="179"/>
        <end position="197"/>
    </location>
</feature>
<evidence type="ECO:0000256" key="5">
    <source>
        <dbReference type="ARBA" id="ARBA00022989"/>
    </source>
</evidence>
<evidence type="ECO:0000256" key="1">
    <source>
        <dbReference type="ARBA" id="ARBA00004141"/>
    </source>
</evidence>
<keyword evidence="6 7" id="KW-0472">Membrane</keyword>
<evidence type="ECO:0000313" key="9">
    <source>
        <dbReference type="EMBL" id="NHO55147.1"/>
    </source>
</evidence>
<feature type="transmembrane region" description="Helical" evidence="8">
    <location>
        <begin position="435"/>
        <end position="455"/>
    </location>
</feature>
<accession>A0A967EIB0</accession>